<name>W1P490_AMBTC</name>
<dbReference type="InterPro" id="IPR036955">
    <property type="entry name" value="AP2/ERF_dom_sf"/>
</dbReference>
<evidence type="ECO:0000259" key="7">
    <source>
        <dbReference type="PROSITE" id="PS51032"/>
    </source>
</evidence>
<dbReference type="GO" id="GO:0003700">
    <property type="term" value="F:DNA-binding transcription factor activity"/>
    <property type="evidence" value="ECO:0000318"/>
    <property type="project" value="GO_Central"/>
</dbReference>
<dbReference type="PRINTS" id="PR00367">
    <property type="entry name" value="ETHRSPELEMNT"/>
</dbReference>
<dbReference type="PROSITE" id="PS51032">
    <property type="entry name" value="AP2_ERF"/>
    <property type="match status" value="1"/>
</dbReference>
<keyword evidence="2" id="KW-0805">Transcription regulation</keyword>
<dbReference type="Gramene" id="ERN01770">
    <property type="protein sequence ID" value="ERN01770"/>
    <property type="gene ID" value="AMTR_s00097p00165740"/>
</dbReference>
<keyword evidence="3" id="KW-0238">DNA-binding</keyword>
<evidence type="ECO:0000256" key="5">
    <source>
        <dbReference type="ARBA" id="ARBA00023242"/>
    </source>
</evidence>
<dbReference type="Gene3D" id="3.30.730.10">
    <property type="entry name" value="AP2/ERF domain"/>
    <property type="match status" value="1"/>
</dbReference>
<dbReference type="eggNOG" id="ENOG502R7AV">
    <property type="taxonomic scope" value="Eukaryota"/>
</dbReference>
<dbReference type="EMBL" id="KI394743">
    <property type="protein sequence ID" value="ERN01770.1"/>
    <property type="molecule type" value="Genomic_DNA"/>
</dbReference>
<dbReference type="HOGENOM" id="CLU_062946_2_0_1"/>
<keyword evidence="9" id="KW-1185">Reference proteome</keyword>
<dbReference type="Pfam" id="PF00847">
    <property type="entry name" value="AP2"/>
    <property type="match status" value="1"/>
</dbReference>
<evidence type="ECO:0000313" key="8">
    <source>
        <dbReference type="EMBL" id="ERN01770.1"/>
    </source>
</evidence>
<accession>W1P490</accession>
<dbReference type="OrthoDB" id="777519at2759"/>
<dbReference type="FunFam" id="3.30.730.10:FF:000001">
    <property type="entry name" value="Ethylene-responsive transcription factor 2"/>
    <property type="match status" value="1"/>
</dbReference>
<feature type="compositionally biased region" description="Polar residues" evidence="6">
    <location>
        <begin position="208"/>
        <end position="226"/>
    </location>
</feature>
<dbReference type="GO" id="GO:0000976">
    <property type="term" value="F:transcription cis-regulatory region binding"/>
    <property type="evidence" value="ECO:0000318"/>
    <property type="project" value="GO_Central"/>
</dbReference>
<comment type="subcellular location">
    <subcellularLocation>
        <location evidence="1">Nucleus</location>
    </subcellularLocation>
</comment>
<evidence type="ECO:0000256" key="6">
    <source>
        <dbReference type="SAM" id="MobiDB-lite"/>
    </source>
</evidence>
<dbReference type="GO" id="GO:0005634">
    <property type="term" value="C:nucleus"/>
    <property type="evidence" value="ECO:0000318"/>
    <property type="project" value="GO_Central"/>
</dbReference>
<protein>
    <recommendedName>
        <fullName evidence="7">AP2/ERF domain-containing protein</fullName>
    </recommendedName>
</protein>
<feature type="compositionally biased region" description="Low complexity" evidence="6">
    <location>
        <begin position="48"/>
        <end position="58"/>
    </location>
</feature>
<evidence type="ECO:0000256" key="3">
    <source>
        <dbReference type="ARBA" id="ARBA00023125"/>
    </source>
</evidence>
<keyword evidence="4" id="KW-0804">Transcription</keyword>
<dbReference type="AlphaFoldDB" id="W1P490"/>
<evidence type="ECO:0000256" key="2">
    <source>
        <dbReference type="ARBA" id="ARBA00023015"/>
    </source>
</evidence>
<dbReference type="CDD" id="cd00018">
    <property type="entry name" value="AP2"/>
    <property type="match status" value="1"/>
</dbReference>
<feature type="region of interest" description="Disordered" evidence="6">
    <location>
        <begin position="175"/>
        <end position="226"/>
    </location>
</feature>
<evidence type="ECO:0000256" key="1">
    <source>
        <dbReference type="ARBA" id="ARBA00004123"/>
    </source>
</evidence>
<dbReference type="InterPro" id="IPR001471">
    <property type="entry name" value="AP2/ERF_dom"/>
</dbReference>
<gene>
    <name evidence="8" type="ORF">AMTR_s00097p00165740</name>
</gene>
<sequence>MDFLSFPPIKFSEHRQSVNKLYPSIRKPRPFSGKGNEPDNSSPKLVRVSVTDADATDSSSDEEDNSSSCSYSTGFSRQRVKRYVHEINIQLCSREGAGSADVKTRRRTARKSGFPAIQRRSVGKKFRGVRQRPWGKWAAEIRDPARRVRLWLGTYDTAEEAAKVYDNAAIQLRGPGAPTNFSPPPADIPATNSPETHDLPAKNAPEYTASSYDSGEETPNLSSPTSVLRYGMDASEPLKLVEGGFPEPSPFSPEKLPFFPDDLEFSPEYLPDLWPEDFEEFLVDDFLADFGDRRVLERSPIWSDLEDEKLEVADFFYDADLSSTAISPV</sequence>
<dbReference type="SUPFAM" id="SSF54171">
    <property type="entry name" value="DNA-binding domain"/>
    <property type="match status" value="1"/>
</dbReference>
<evidence type="ECO:0000313" key="9">
    <source>
        <dbReference type="Proteomes" id="UP000017836"/>
    </source>
</evidence>
<keyword evidence="5" id="KW-0539">Nucleus</keyword>
<proteinExistence type="predicted"/>
<evidence type="ECO:0000256" key="4">
    <source>
        <dbReference type="ARBA" id="ARBA00023163"/>
    </source>
</evidence>
<dbReference type="KEGG" id="atr:18429865"/>
<organism evidence="8 9">
    <name type="scientific">Amborella trichopoda</name>
    <dbReference type="NCBI Taxonomy" id="13333"/>
    <lineage>
        <taxon>Eukaryota</taxon>
        <taxon>Viridiplantae</taxon>
        <taxon>Streptophyta</taxon>
        <taxon>Embryophyta</taxon>
        <taxon>Tracheophyta</taxon>
        <taxon>Spermatophyta</taxon>
        <taxon>Magnoliopsida</taxon>
        <taxon>Amborellales</taxon>
        <taxon>Amborellaceae</taxon>
        <taxon>Amborella</taxon>
    </lineage>
</organism>
<feature type="domain" description="AP2/ERF" evidence="7">
    <location>
        <begin position="125"/>
        <end position="182"/>
    </location>
</feature>
<reference evidence="9" key="1">
    <citation type="journal article" date="2013" name="Science">
        <title>The Amborella genome and the evolution of flowering plants.</title>
        <authorList>
            <consortium name="Amborella Genome Project"/>
        </authorList>
    </citation>
    <scope>NUCLEOTIDE SEQUENCE [LARGE SCALE GENOMIC DNA]</scope>
</reference>
<dbReference type="OMA" id="MSIFDQP"/>
<dbReference type="SMART" id="SM00380">
    <property type="entry name" value="AP2"/>
    <property type="match status" value="1"/>
</dbReference>
<dbReference type="InterPro" id="IPR016177">
    <property type="entry name" value="DNA-bd_dom_sf"/>
</dbReference>
<dbReference type="InterPro" id="IPR050913">
    <property type="entry name" value="AP2/ERF_ERF"/>
</dbReference>
<feature type="region of interest" description="Disordered" evidence="6">
    <location>
        <begin position="17"/>
        <end position="76"/>
    </location>
</feature>
<dbReference type="PANTHER" id="PTHR31194">
    <property type="entry name" value="SHN SHINE , DNA BINDING / TRANSCRIPTION FACTOR"/>
    <property type="match status" value="1"/>
</dbReference>
<dbReference type="Proteomes" id="UP000017836">
    <property type="component" value="Unassembled WGS sequence"/>
</dbReference>
<dbReference type="PANTHER" id="PTHR31194:SF140">
    <property type="entry name" value="ETHYLENE-RESPONSIVE TRANSCRIPTION FACTOR CRF2"/>
    <property type="match status" value="1"/>
</dbReference>